<evidence type="ECO:0000313" key="2">
    <source>
        <dbReference type="Proteomes" id="UP001217089"/>
    </source>
</evidence>
<accession>A0ABQ9F016</accession>
<sequence length="342" mass="38493">MNFLANGYSQFDNFRKTLVTRIKQSPVAEAFGDINAASSCSIYTHPYKCIAFQFIIGYDSSQSLVIRNKSLPIITSESSSPITEKCSRNARVCMHQLYPFLTPRRVIVLENLSARVNSVSSRSKMEELDIILTPHRESGAITTEQYIAHIGNVSDQFLKHTKCKFCLMQLILQRNNLDNESPLYQGLQTAIIRHKSVLVLFSVFANVDDDVDGIDSSKLLLTGVSELFMVAECDSTNCVLSIVSASRGDIPVLLKVSLIRAATLVTEESGKAARLKVLHLRSAGLSWKNIQSEVVNQDRRFIHRGTFQKIVSKYKEIGSVEDRKRPGQPSKLTYREKRFLRI</sequence>
<gene>
    <name evidence="1" type="ORF">KUTeg_012597</name>
</gene>
<organism evidence="1 2">
    <name type="scientific">Tegillarca granosa</name>
    <name type="common">Malaysian cockle</name>
    <name type="synonym">Anadara granosa</name>
    <dbReference type="NCBI Taxonomy" id="220873"/>
    <lineage>
        <taxon>Eukaryota</taxon>
        <taxon>Metazoa</taxon>
        <taxon>Spiralia</taxon>
        <taxon>Lophotrochozoa</taxon>
        <taxon>Mollusca</taxon>
        <taxon>Bivalvia</taxon>
        <taxon>Autobranchia</taxon>
        <taxon>Pteriomorphia</taxon>
        <taxon>Arcoida</taxon>
        <taxon>Arcoidea</taxon>
        <taxon>Arcidae</taxon>
        <taxon>Tegillarca</taxon>
    </lineage>
</organism>
<proteinExistence type="predicted"/>
<comment type="caution">
    <text evidence="1">The sequence shown here is derived from an EMBL/GenBank/DDBJ whole genome shotgun (WGS) entry which is preliminary data.</text>
</comment>
<dbReference type="Proteomes" id="UP001217089">
    <property type="component" value="Unassembled WGS sequence"/>
</dbReference>
<keyword evidence="2" id="KW-1185">Reference proteome</keyword>
<protein>
    <submittedName>
        <fullName evidence="1">Uncharacterized protein</fullName>
    </submittedName>
</protein>
<evidence type="ECO:0000313" key="1">
    <source>
        <dbReference type="EMBL" id="KAJ8310732.1"/>
    </source>
</evidence>
<name>A0ABQ9F016_TEGGR</name>
<reference evidence="1 2" key="1">
    <citation type="submission" date="2022-12" db="EMBL/GenBank/DDBJ databases">
        <title>Chromosome-level genome of Tegillarca granosa.</title>
        <authorList>
            <person name="Kim J."/>
        </authorList>
    </citation>
    <scope>NUCLEOTIDE SEQUENCE [LARGE SCALE GENOMIC DNA]</scope>
    <source>
        <strain evidence="1">Teg-2019</strain>
        <tissue evidence="1">Adductor muscle</tissue>
    </source>
</reference>
<dbReference type="EMBL" id="JARBDR010000640">
    <property type="protein sequence ID" value="KAJ8310732.1"/>
    <property type="molecule type" value="Genomic_DNA"/>
</dbReference>